<keyword evidence="2" id="KW-1185">Reference proteome</keyword>
<organism evidence="1 2">
    <name type="scientific">Amycolatopsis iheyensis</name>
    <dbReference type="NCBI Taxonomy" id="2945988"/>
    <lineage>
        <taxon>Bacteria</taxon>
        <taxon>Bacillati</taxon>
        <taxon>Actinomycetota</taxon>
        <taxon>Actinomycetes</taxon>
        <taxon>Pseudonocardiales</taxon>
        <taxon>Pseudonocardiaceae</taxon>
        <taxon>Amycolatopsis</taxon>
    </lineage>
</organism>
<comment type="caution">
    <text evidence="1">The sequence shown here is derived from an EMBL/GenBank/DDBJ whole genome shotgun (WGS) entry which is preliminary data.</text>
</comment>
<protein>
    <submittedName>
        <fullName evidence="1">Uncharacterized protein</fullName>
    </submittedName>
</protein>
<gene>
    <name evidence="1" type="ORF">M8542_16995</name>
</gene>
<evidence type="ECO:0000313" key="2">
    <source>
        <dbReference type="Proteomes" id="UP001144096"/>
    </source>
</evidence>
<reference evidence="1" key="1">
    <citation type="submission" date="2022-06" db="EMBL/GenBank/DDBJ databases">
        <title>Amycolatopsis iheyaensis sp. nov., a new species of the genus Amycolatopsis isolated from soil in Iheya island, Japan.</title>
        <authorList>
            <person name="Ngamcharungchit C."/>
            <person name="Kanto H."/>
            <person name="Take A."/>
            <person name="Intra B."/>
            <person name="Matsumoto A."/>
            <person name="Panbangred W."/>
            <person name="Inahashi Y."/>
        </authorList>
    </citation>
    <scope>NUCLEOTIDE SEQUENCE</scope>
    <source>
        <strain evidence="1">OK19-0408</strain>
    </source>
</reference>
<name>A0A9X2SJX6_9PSEU</name>
<dbReference type="RefSeq" id="WP_257921147.1">
    <property type="nucleotide sequence ID" value="NZ_JAMXQV010000008.1"/>
</dbReference>
<evidence type="ECO:0000313" key="1">
    <source>
        <dbReference type="EMBL" id="MCR6484523.1"/>
    </source>
</evidence>
<proteinExistence type="predicted"/>
<sequence>MTMKRPGADLCLRRHAETGAECCLTDTHYPRPHRALDGSTWHDGLCTDCHGSGSVLDGVECPSCNGVGFALLELHDD</sequence>
<dbReference type="AlphaFoldDB" id="A0A9X2SJX6"/>
<accession>A0A9X2SJX6</accession>
<dbReference type="Gene3D" id="6.20.20.10">
    <property type="match status" value="1"/>
</dbReference>
<dbReference type="Proteomes" id="UP001144096">
    <property type="component" value="Unassembled WGS sequence"/>
</dbReference>
<dbReference type="EMBL" id="JAMXQV010000008">
    <property type="protein sequence ID" value="MCR6484523.1"/>
    <property type="molecule type" value="Genomic_DNA"/>
</dbReference>